<evidence type="ECO:0000313" key="4">
    <source>
        <dbReference type="Proteomes" id="UP000249218"/>
    </source>
</evidence>
<dbReference type="InterPro" id="IPR003692">
    <property type="entry name" value="Hydantoinase_B"/>
</dbReference>
<dbReference type="Pfam" id="PF02538">
    <property type="entry name" value="Hydantoinase_B"/>
    <property type="match status" value="1"/>
</dbReference>
<gene>
    <name evidence="3" type="primary">HaOG211666</name>
    <name evidence="3" type="ORF">B5X24_HaOG211666</name>
</gene>
<dbReference type="InterPro" id="IPR045079">
    <property type="entry name" value="Oxoprolinase-like"/>
</dbReference>
<evidence type="ECO:0000259" key="2">
    <source>
        <dbReference type="Pfam" id="PF02538"/>
    </source>
</evidence>
<dbReference type="Proteomes" id="UP000249218">
    <property type="component" value="Unassembled WGS sequence"/>
</dbReference>
<keyword evidence="4" id="KW-1185">Reference proteome</keyword>
<evidence type="ECO:0000256" key="1">
    <source>
        <dbReference type="SAM" id="MobiDB-lite"/>
    </source>
</evidence>
<dbReference type="GO" id="GO:0005829">
    <property type="term" value="C:cytosol"/>
    <property type="evidence" value="ECO:0007669"/>
    <property type="project" value="TreeGrafter"/>
</dbReference>
<organism evidence="3 4">
    <name type="scientific">Helicoverpa armigera</name>
    <name type="common">Cotton bollworm</name>
    <name type="synonym">Heliothis armigera</name>
    <dbReference type="NCBI Taxonomy" id="29058"/>
    <lineage>
        <taxon>Eukaryota</taxon>
        <taxon>Metazoa</taxon>
        <taxon>Ecdysozoa</taxon>
        <taxon>Arthropoda</taxon>
        <taxon>Hexapoda</taxon>
        <taxon>Insecta</taxon>
        <taxon>Pterygota</taxon>
        <taxon>Neoptera</taxon>
        <taxon>Endopterygota</taxon>
        <taxon>Lepidoptera</taxon>
        <taxon>Glossata</taxon>
        <taxon>Ditrysia</taxon>
        <taxon>Noctuoidea</taxon>
        <taxon>Noctuidae</taxon>
        <taxon>Heliothinae</taxon>
        <taxon>Helicoverpa</taxon>
    </lineage>
</organism>
<accession>A0A2W1BKP9</accession>
<dbReference type="EMBL" id="KZ150205">
    <property type="protein sequence ID" value="PZC72253.1"/>
    <property type="molecule type" value="Genomic_DNA"/>
</dbReference>
<dbReference type="PANTHER" id="PTHR11365:SF2">
    <property type="entry name" value="5-OXOPROLINASE"/>
    <property type="match status" value="1"/>
</dbReference>
<dbReference type="GO" id="GO:0017168">
    <property type="term" value="F:5-oxoprolinase (ATP-hydrolyzing) activity"/>
    <property type="evidence" value="ECO:0007669"/>
    <property type="project" value="TreeGrafter"/>
</dbReference>
<dbReference type="GO" id="GO:0006749">
    <property type="term" value="P:glutathione metabolic process"/>
    <property type="evidence" value="ECO:0007669"/>
    <property type="project" value="TreeGrafter"/>
</dbReference>
<feature type="domain" description="Hydantoinase B/oxoprolinase" evidence="2">
    <location>
        <begin position="11"/>
        <end position="354"/>
    </location>
</feature>
<feature type="region of interest" description="Disordered" evidence="1">
    <location>
        <begin position="345"/>
        <end position="364"/>
    </location>
</feature>
<evidence type="ECO:0000313" key="3">
    <source>
        <dbReference type="EMBL" id="PZC72253.1"/>
    </source>
</evidence>
<reference evidence="3 4" key="1">
    <citation type="journal article" date="2017" name="BMC Biol.">
        <title>Genomic innovations, transcriptional plasticity and gene loss underlying the evolution and divergence of two highly polyphagous and invasive Helicoverpa pest species.</title>
        <authorList>
            <person name="Pearce S.L."/>
            <person name="Clarke D.F."/>
            <person name="East P.D."/>
            <person name="Elfekih S."/>
            <person name="Gordon K.H."/>
            <person name="Jermiin L.S."/>
            <person name="McGaughran A."/>
            <person name="Oakeshott J.G."/>
            <person name="Papanikolaou A."/>
            <person name="Perera O.P."/>
            <person name="Rane R.V."/>
            <person name="Richards S."/>
            <person name="Tay W.T."/>
            <person name="Walsh T.K."/>
            <person name="Anderson A."/>
            <person name="Anderson C.J."/>
            <person name="Asgari S."/>
            <person name="Board P.G."/>
            <person name="Bretschneider A."/>
            <person name="Campbell P.M."/>
            <person name="Chertemps T."/>
            <person name="Christeller J.T."/>
            <person name="Coppin C.W."/>
            <person name="Downes S.J."/>
            <person name="Duan G."/>
            <person name="Farnsworth C.A."/>
            <person name="Good R.T."/>
            <person name="Han L.B."/>
            <person name="Han Y.C."/>
            <person name="Hatje K."/>
            <person name="Horne I."/>
            <person name="Huang Y.P."/>
            <person name="Hughes D.S."/>
            <person name="Jacquin-Joly E."/>
            <person name="James W."/>
            <person name="Jhangiani S."/>
            <person name="Kollmar M."/>
            <person name="Kuwar S.S."/>
            <person name="Li S."/>
            <person name="Liu N.Y."/>
            <person name="Maibeche M.T."/>
            <person name="Miller J.R."/>
            <person name="Montagne N."/>
            <person name="Perry T."/>
            <person name="Qu J."/>
            <person name="Song S.V."/>
            <person name="Sutton G.G."/>
            <person name="Vogel H."/>
            <person name="Walenz B.P."/>
            <person name="Xu W."/>
            <person name="Zhang H.J."/>
            <person name="Zou Z."/>
            <person name="Batterham P."/>
            <person name="Edwards O.R."/>
            <person name="Feyereisen R."/>
            <person name="Gibbs R.A."/>
            <person name="Heckel D.G."/>
            <person name="McGrath A."/>
            <person name="Robin C."/>
            <person name="Scherer S.E."/>
            <person name="Worley K.C."/>
            <person name="Wu Y.D."/>
        </authorList>
    </citation>
    <scope>NUCLEOTIDE SEQUENCE [LARGE SCALE GENOMIC DNA]</scope>
    <source>
        <strain evidence="3">Harm_GR_Male_#8</strain>
        <tissue evidence="3">Whole organism</tissue>
    </source>
</reference>
<dbReference type="OrthoDB" id="3643at2759"/>
<sequence length="387" mass="41443">MKPGKEPGCSGTRNLADNLSDLKAQVAANQRGIQLVGELINEYGLDVVQAYMTHIQANAELAVRDMLKEIARNALAKTGSTVLKATEYMDNGTPIVLTVTLDKDLGSAVCDFTGTGVEVWGNLNAPRAITLSALIYCLRCMVGHDVPLNQGCLNPVKVIIPPQSILDPSENAAVVGGNVLTSQRIVDVVLKAFQVCAASQGCMNNLTLGEENWGYYETVAGGSGAGPGWHGCGGVHTHMTNTRITDVEIVERRYPMLVTKFSLRPQSGGRGRWNGGDGVTRELVFRRSVQLSVLTERRSFQPYGMNGGESGERGLNLLQRVDGRLINLGGKASIQAFPGDKYIMNSPGGGGYGPASDAQTDEHTHAQTSAFLERGSVFEYRSAQESV</sequence>
<dbReference type="AlphaFoldDB" id="A0A2W1BKP9"/>
<protein>
    <recommendedName>
        <fullName evidence="2">Hydantoinase B/oxoprolinase domain-containing protein</fullName>
    </recommendedName>
</protein>
<dbReference type="PANTHER" id="PTHR11365">
    <property type="entry name" value="5-OXOPROLINASE RELATED"/>
    <property type="match status" value="1"/>
</dbReference>
<name>A0A2W1BKP9_HELAM</name>
<proteinExistence type="predicted"/>